<name>A0A382VUN1_9ZZZZ</name>
<evidence type="ECO:0000313" key="1">
    <source>
        <dbReference type="EMBL" id="SVD49611.1"/>
    </source>
</evidence>
<sequence length="150" mass="16754">FPSATRCSSGELVQSIKVISDNPHQSIASVNARSIEQLITKNLSKIEQFMNRLDELAIEVKVLSHNGGLPESWVNRWSFSVTQGHRLRRLLQRWRALIDDEETLDSAVVACKDAVEVLRTLEDRLNAEKASYGRSSLAGSRASPMPEVHS</sequence>
<dbReference type="AlphaFoldDB" id="A0A382VUN1"/>
<proteinExistence type="predicted"/>
<organism evidence="1">
    <name type="scientific">marine metagenome</name>
    <dbReference type="NCBI Taxonomy" id="408172"/>
    <lineage>
        <taxon>unclassified sequences</taxon>
        <taxon>metagenomes</taxon>
        <taxon>ecological metagenomes</taxon>
    </lineage>
</organism>
<reference evidence="1" key="1">
    <citation type="submission" date="2018-05" db="EMBL/GenBank/DDBJ databases">
        <authorList>
            <person name="Lanie J.A."/>
            <person name="Ng W.-L."/>
            <person name="Kazmierczak K.M."/>
            <person name="Andrzejewski T.M."/>
            <person name="Davidsen T.M."/>
            <person name="Wayne K.J."/>
            <person name="Tettelin H."/>
            <person name="Glass J.I."/>
            <person name="Rusch D."/>
            <person name="Podicherti R."/>
            <person name="Tsui H.-C.T."/>
            <person name="Winkler M.E."/>
        </authorList>
    </citation>
    <scope>NUCLEOTIDE SEQUENCE</scope>
</reference>
<feature type="non-terminal residue" evidence="1">
    <location>
        <position position="1"/>
    </location>
</feature>
<gene>
    <name evidence="1" type="ORF">METZ01_LOCUS402465</name>
</gene>
<protein>
    <submittedName>
        <fullName evidence="1">Uncharacterized protein</fullName>
    </submittedName>
</protein>
<accession>A0A382VUN1</accession>
<dbReference type="EMBL" id="UINC01154366">
    <property type="protein sequence ID" value="SVD49611.1"/>
    <property type="molecule type" value="Genomic_DNA"/>
</dbReference>